<evidence type="ECO:0000313" key="3">
    <source>
        <dbReference type="Proteomes" id="UP000308528"/>
    </source>
</evidence>
<accession>A0A4S4NFK5</accession>
<proteinExistence type="predicted"/>
<dbReference type="RefSeq" id="WP_136460050.1">
    <property type="nucleotide sequence ID" value="NZ_SRSF01000007.1"/>
</dbReference>
<organism evidence="2 3">
    <name type="scientific">Neolewinella litorea</name>
    <dbReference type="NCBI Taxonomy" id="2562452"/>
    <lineage>
        <taxon>Bacteria</taxon>
        <taxon>Pseudomonadati</taxon>
        <taxon>Bacteroidota</taxon>
        <taxon>Saprospiria</taxon>
        <taxon>Saprospirales</taxon>
        <taxon>Lewinellaceae</taxon>
        <taxon>Neolewinella</taxon>
    </lineage>
</organism>
<keyword evidence="3" id="KW-1185">Reference proteome</keyword>
<dbReference type="Proteomes" id="UP000308528">
    <property type="component" value="Unassembled WGS sequence"/>
</dbReference>
<gene>
    <name evidence="2" type="ORF">E4021_14275</name>
</gene>
<reference evidence="2 3" key="1">
    <citation type="submission" date="2019-04" db="EMBL/GenBank/DDBJ databases">
        <title>Lewinella litorea sp. nov., isolated from a marine sand.</title>
        <authorList>
            <person name="Yoon J.-H."/>
        </authorList>
    </citation>
    <scope>NUCLEOTIDE SEQUENCE [LARGE SCALE GENOMIC DNA]</scope>
    <source>
        <strain evidence="2 3">HSMS-39</strain>
    </source>
</reference>
<dbReference type="AlphaFoldDB" id="A0A4S4NFK5"/>
<dbReference type="InterPro" id="IPR025870">
    <property type="entry name" value="Glyoxalase-like_dom"/>
</dbReference>
<dbReference type="Pfam" id="PF13468">
    <property type="entry name" value="Glyoxalase_3"/>
    <property type="match status" value="1"/>
</dbReference>
<evidence type="ECO:0000259" key="1">
    <source>
        <dbReference type="Pfam" id="PF13468"/>
    </source>
</evidence>
<name>A0A4S4NFK5_9BACT</name>
<dbReference type="OrthoDB" id="9111355at2"/>
<protein>
    <submittedName>
        <fullName evidence="2">VOC family protein</fullName>
    </submittedName>
</protein>
<dbReference type="PANTHER" id="PTHR40265">
    <property type="entry name" value="BLL2707 PROTEIN"/>
    <property type="match status" value="1"/>
</dbReference>
<dbReference type="SUPFAM" id="SSF54593">
    <property type="entry name" value="Glyoxalase/Bleomycin resistance protein/Dihydroxybiphenyl dioxygenase"/>
    <property type="match status" value="1"/>
</dbReference>
<comment type="caution">
    <text evidence="2">The sequence shown here is derived from an EMBL/GenBank/DDBJ whole genome shotgun (WGS) entry which is preliminary data.</text>
</comment>
<dbReference type="EMBL" id="SRSF01000007">
    <property type="protein sequence ID" value="THH37585.1"/>
    <property type="molecule type" value="Genomic_DNA"/>
</dbReference>
<sequence length="193" mass="20948">MLDHLVYVVPDLDSAIDRFTAAGYPPAPGGRHSDRGTYNALLRLGPRSYLELLAVDPETTVAPPRWMGIDLVEGPAITRWAVHAGAVNFPGALYGGSRQLADGRTLRWRLSDPGVRPAVDVVPFVIEWNGSDFHPAERLPDHGLRLQTLQLEHPRPAAVNTSLERMGLPQKAIRGAAPKIGAVLRGPQGTLHL</sequence>
<evidence type="ECO:0000313" key="2">
    <source>
        <dbReference type="EMBL" id="THH37585.1"/>
    </source>
</evidence>
<dbReference type="Gene3D" id="3.10.180.10">
    <property type="entry name" value="2,3-Dihydroxybiphenyl 1,2-Dioxygenase, domain 1"/>
    <property type="match status" value="1"/>
</dbReference>
<feature type="domain" description="Glyoxalase-like" evidence="1">
    <location>
        <begin position="2"/>
        <end position="165"/>
    </location>
</feature>
<dbReference type="InterPro" id="IPR029068">
    <property type="entry name" value="Glyas_Bleomycin-R_OHBP_Dase"/>
</dbReference>
<dbReference type="PANTHER" id="PTHR40265:SF1">
    <property type="entry name" value="GLYOXALASE-LIKE DOMAIN-CONTAINING PROTEIN"/>
    <property type="match status" value="1"/>
</dbReference>